<evidence type="ECO:0000313" key="2">
    <source>
        <dbReference type="Proteomes" id="UP000189670"/>
    </source>
</evidence>
<dbReference type="EMBL" id="ATBP01000604">
    <property type="protein sequence ID" value="ETR69600.1"/>
    <property type="molecule type" value="Genomic_DNA"/>
</dbReference>
<evidence type="ECO:0000313" key="1">
    <source>
        <dbReference type="EMBL" id="ETR69600.1"/>
    </source>
</evidence>
<dbReference type="SUPFAM" id="SSF55073">
    <property type="entry name" value="Nucleotide cyclase"/>
    <property type="match status" value="1"/>
</dbReference>
<reference evidence="2" key="1">
    <citation type="submission" date="2012-11" db="EMBL/GenBank/DDBJ databases">
        <authorList>
            <person name="Lucero-Rivera Y.E."/>
            <person name="Tovar-Ramirez D."/>
        </authorList>
    </citation>
    <scope>NUCLEOTIDE SEQUENCE [LARGE SCALE GENOMIC DNA]</scope>
    <source>
        <strain evidence="2">Araruama</strain>
    </source>
</reference>
<proteinExistence type="predicted"/>
<gene>
    <name evidence="1" type="ORF">OMM_03830</name>
</gene>
<name>A0A1V1P454_9BACT</name>
<dbReference type="AlphaFoldDB" id="A0A1V1P454"/>
<sequence length="158" mass="17564">MGGQILVSESTLNDCEGLLRIDDQFQVMPKGVKEPITIYEIGGIGDPYNAYLPQKQKVKLGVLDEPMAIAFTILEGKHAGVEKHIGAIIQLSELELVIQSDVKAERLSNIKITLTDVDEKEVTTELYGKVVEEINQSEFRVNLTSIPPEAKKFLRDLI</sequence>
<dbReference type="Proteomes" id="UP000189670">
    <property type="component" value="Unassembled WGS sequence"/>
</dbReference>
<organism evidence="1 2">
    <name type="scientific">Candidatus Magnetoglobus multicellularis str. Araruama</name>
    <dbReference type="NCBI Taxonomy" id="890399"/>
    <lineage>
        <taxon>Bacteria</taxon>
        <taxon>Pseudomonadati</taxon>
        <taxon>Thermodesulfobacteriota</taxon>
        <taxon>Desulfobacteria</taxon>
        <taxon>Desulfobacterales</taxon>
        <taxon>Desulfobacteraceae</taxon>
        <taxon>Candidatus Magnetoglobus</taxon>
    </lineage>
</organism>
<protein>
    <submittedName>
        <fullName evidence="1">Uncharacterized protein</fullName>
    </submittedName>
</protein>
<comment type="caution">
    <text evidence="1">The sequence shown here is derived from an EMBL/GenBank/DDBJ whole genome shotgun (WGS) entry which is preliminary data.</text>
</comment>
<dbReference type="InterPro" id="IPR029787">
    <property type="entry name" value="Nucleotide_cyclase"/>
</dbReference>
<accession>A0A1V1P454</accession>